<evidence type="ECO:0000259" key="1">
    <source>
        <dbReference type="Pfam" id="PF00350"/>
    </source>
</evidence>
<dbReference type="AlphaFoldDB" id="A0A7I7UII8"/>
<evidence type="ECO:0000313" key="2">
    <source>
        <dbReference type="EMBL" id="BBY80693.1"/>
    </source>
</evidence>
<name>A0A7I7UII8_MYCPV</name>
<organism evidence="2 3">
    <name type="scientific">Mycolicibacterium pulveris</name>
    <name type="common">Mycobacterium pulveris</name>
    <dbReference type="NCBI Taxonomy" id="36813"/>
    <lineage>
        <taxon>Bacteria</taxon>
        <taxon>Bacillati</taxon>
        <taxon>Actinomycetota</taxon>
        <taxon>Actinomycetes</taxon>
        <taxon>Mycobacteriales</taxon>
        <taxon>Mycobacteriaceae</taxon>
        <taxon>Mycolicibacterium</taxon>
    </lineage>
</organism>
<proteinExistence type="predicted"/>
<dbReference type="Gene3D" id="3.40.50.300">
    <property type="entry name" value="P-loop containing nucleotide triphosphate hydrolases"/>
    <property type="match status" value="1"/>
</dbReference>
<dbReference type="Pfam" id="PF00350">
    <property type="entry name" value="Dynamin_N"/>
    <property type="match status" value="1"/>
</dbReference>
<dbReference type="InterPro" id="IPR051943">
    <property type="entry name" value="TRAFAC_Dynamin-like_GTPase"/>
</dbReference>
<dbReference type="InterPro" id="IPR027417">
    <property type="entry name" value="P-loop_NTPase"/>
</dbReference>
<protein>
    <submittedName>
        <fullName evidence="2">Isoniazid-inducible protein iniC</fullName>
    </submittedName>
</protein>
<dbReference type="SUPFAM" id="SSF52540">
    <property type="entry name" value="P-loop containing nucleoside triphosphate hydrolases"/>
    <property type="match status" value="1"/>
</dbReference>
<feature type="domain" description="Dynamin N-terminal" evidence="1">
    <location>
        <begin position="47"/>
        <end position="94"/>
    </location>
</feature>
<dbReference type="PANTHER" id="PTHR43681">
    <property type="entry name" value="TRANSMEMBRANE GTPASE FZO"/>
    <property type="match status" value="1"/>
</dbReference>
<dbReference type="RefSeq" id="WP_163899595.1">
    <property type="nucleotide sequence ID" value="NZ_AP022599.1"/>
</dbReference>
<accession>A0A7I7UII8</accession>
<dbReference type="EMBL" id="AP022599">
    <property type="protein sequence ID" value="BBY80693.1"/>
    <property type="molecule type" value="Genomic_DNA"/>
</dbReference>
<dbReference type="Proteomes" id="UP000467252">
    <property type="component" value="Chromosome"/>
</dbReference>
<keyword evidence="3" id="KW-1185">Reference proteome</keyword>
<gene>
    <name evidence="2" type="ORF">MPUL_18510</name>
</gene>
<dbReference type="InterPro" id="IPR045063">
    <property type="entry name" value="Dynamin_N"/>
</dbReference>
<reference evidence="2 3" key="1">
    <citation type="journal article" date="2019" name="Emerg. Microbes Infect.">
        <title>Comprehensive subspecies identification of 175 nontuberculous mycobacteria species based on 7547 genomic profiles.</title>
        <authorList>
            <person name="Matsumoto Y."/>
            <person name="Kinjo T."/>
            <person name="Motooka D."/>
            <person name="Nabeya D."/>
            <person name="Jung N."/>
            <person name="Uechi K."/>
            <person name="Horii T."/>
            <person name="Iida T."/>
            <person name="Fujita J."/>
            <person name="Nakamura S."/>
        </authorList>
    </citation>
    <scope>NUCLEOTIDE SEQUENCE [LARGE SCALE GENOMIC DNA]</scope>
    <source>
        <strain evidence="2 3">JCM 6370</strain>
    </source>
</reference>
<sequence>MSTSDQVRAILGGTIQAYRADPAYRNRPDVHNELDRIGRRLNQPIRIALAGTLKAGKSTLVNALVGEDIAPTDATEATRIVTWFRHGPTPKVTANHVGGRRSNVPIGRDPTEGGLTFDFASLDPEDIVDLDVEWPAAELIDATIIDTPGTSSLNRDVSERTLQLLVPDDGVPRVDAVVFLLRTLNAPDIALLKQIGELVGGSAGALGVIGVVSRADEIGAGRIDAMLSAKDVATRFTKEMDRTGICQAVVPVSGLLAFTARNLRQSEFVALEKLAAVDAAELTKAMLSVDRFVREDSDLPVDAATRAALLDRFGMFGIRISIAVLRAGVTDSVALADELLERSGLVALREVIDQQFAQRSDLLKAHTALRSLRQFVQNNPIYATPYIIADIDPLLADTHAFEELRLLSQLHSRPTTLNEDEMASLRRIIGGSGTDAASRLGLQPDAPHDGPRAAFAAAQRWRRRADHPLNDPFTTRACRAAVRSAEALVAEYAARGR</sequence>
<dbReference type="PANTHER" id="PTHR43681:SF1">
    <property type="entry name" value="SARCALUMENIN"/>
    <property type="match status" value="1"/>
</dbReference>
<evidence type="ECO:0000313" key="3">
    <source>
        <dbReference type="Proteomes" id="UP000467252"/>
    </source>
</evidence>